<evidence type="ECO:0000313" key="4">
    <source>
        <dbReference type="Proteomes" id="UP001235712"/>
    </source>
</evidence>
<dbReference type="Proteomes" id="UP001235712">
    <property type="component" value="Unassembled WGS sequence"/>
</dbReference>
<evidence type="ECO:0000256" key="2">
    <source>
        <dbReference type="SAM" id="Phobius"/>
    </source>
</evidence>
<feature type="transmembrane region" description="Helical" evidence="2">
    <location>
        <begin position="16"/>
        <end position="34"/>
    </location>
</feature>
<proteinExistence type="predicted"/>
<protein>
    <recommendedName>
        <fullName evidence="5">DUF3099 family protein</fullName>
    </recommendedName>
</protein>
<feature type="transmembrane region" description="Helical" evidence="2">
    <location>
        <begin position="40"/>
        <end position="57"/>
    </location>
</feature>
<feature type="region of interest" description="Disordered" evidence="1">
    <location>
        <begin position="91"/>
        <end position="110"/>
    </location>
</feature>
<evidence type="ECO:0008006" key="5">
    <source>
        <dbReference type="Google" id="ProtNLM"/>
    </source>
</evidence>
<evidence type="ECO:0000313" key="3">
    <source>
        <dbReference type="EMBL" id="MDP9825264.1"/>
    </source>
</evidence>
<name>A0ABT9NXW5_9ACTN</name>
<keyword evidence="2" id="KW-0472">Membrane</keyword>
<keyword evidence="2" id="KW-1133">Transmembrane helix</keyword>
<keyword evidence="2" id="KW-0812">Transmembrane</keyword>
<comment type="caution">
    <text evidence="3">The sequence shown here is derived from an EMBL/GenBank/DDBJ whole genome shotgun (WGS) entry which is preliminary data.</text>
</comment>
<dbReference type="RefSeq" id="WP_307238874.1">
    <property type="nucleotide sequence ID" value="NZ_JAUSQZ010000001.1"/>
</dbReference>
<gene>
    <name evidence="3" type="ORF">J2S57_001013</name>
</gene>
<sequence length="110" mass="11818">MKRLFTQAREVSPQHRLVGTGALLAFAGVALIYIAFHSGWLMLIGIPAGAGLLYWGLSVANRGHDEIAAERRYRLANPLPAPSDPAITETLVHQAEAAGEGATRREEAQS</sequence>
<organism evidence="3 4">
    <name type="scientific">Kineosporia succinea</name>
    <dbReference type="NCBI Taxonomy" id="84632"/>
    <lineage>
        <taxon>Bacteria</taxon>
        <taxon>Bacillati</taxon>
        <taxon>Actinomycetota</taxon>
        <taxon>Actinomycetes</taxon>
        <taxon>Kineosporiales</taxon>
        <taxon>Kineosporiaceae</taxon>
        <taxon>Kineosporia</taxon>
    </lineage>
</organism>
<keyword evidence="4" id="KW-1185">Reference proteome</keyword>
<dbReference type="EMBL" id="JAUSQZ010000001">
    <property type="protein sequence ID" value="MDP9825264.1"/>
    <property type="molecule type" value="Genomic_DNA"/>
</dbReference>
<accession>A0ABT9NXW5</accession>
<evidence type="ECO:0000256" key="1">
    <source>
        <dbReference type="SAM" id="MobiDB-lite"/>
    </source>
</evidence>
<reference evidence="3 4" key="1">
    <citation type="submission" date="2023-07" db="EMBL/GenBank/DDBJ databases">
        <title>Sequencing the genomes of 1000 actinobacteria strains.</title>
        <authorList>
            <person name="Klenk H.-P."/>
        </authorList>
    </citation>
    <scope>NUCLEOTIDE SEQUENCE [LARGE SCALE GENOMIC DNA]</scope>
    <source>
        <strain evidence="3 4">DSM 44388</strain>
    </source>
</reference>